<evidence type="ECO:0000259" key="8">
    <source>
        <dbReference type="Pfam" id="PF04116"/>
    </source>
</evidence>
<dbReference type="PANTHER" id="PTHR21624:SF1">
    <property type="entry name" value="ALKYLGLYCEROL MONOOXYGENASE"/>
    <property type="match status" value="1"/>
</dbReference>
<feature type="transmembrane region" description="Helical" evidence="7">
    <location>
        <begin position="17"/>
        <end position="36"/>
    </location>
</feature>
<feature type="domain" description="Fatty acid hydroxylase" evidence="8">
    <location>
        <begin position="106"/>
        <end position="240"/>
    </location>
</feature>
<dbReference type="Proteomes" id="UP000281985">
    <property type="component" value="Unassembled WGS sequence"/>
</dbReference>
<reference evidence="9 10" key="1">
    <citation type="submission" date="2018-10" db="EMBL/GenBank/DDBJ databases">
        <title>Dokdonia luteus sp. nov., isolated from sea water.</title>
        <authorList>
            <person name="Zhou L.Y."/>
            <person name="Du Z.J."/>
        </authorList>
    </citation>
    <scope>NUCLEOTIDE SEQUENCE [LARGE SCALE GENOMIC DNA]</scope>
    <source>
        <strain evidence="9 10">SH27</strain>
    </source>
</reference>
<name>A0A3M0GEA4_9FLAO</name>
<keyword evidence="3 7" id="KW-1133">Transmembrane helix</keyword>
<dbReference type="PANTHER" id="PTHR21624">
    <property type="entry name" value="STEROL DESATURASE-RELATED PROTEIN"/>
    <property type="match status" value="1"/>
</dbReference>
<dbReference type="GO" id="GO:0008610">
    <property type="term" value="P:lipid biosynthetic process"/>
    <property type="evidence" value="ECO:0007669"/>
    <property type="project" value="InterPro"/>
</dbReference>
<evidence type="ECO:0000313" key="10">
    <source>
        <dbReference type="Proteomes" id="UP000281985"/>
    </source>
</evidence>
<feature type="transmembrane region" description="Helical" evidence="7">
    <location>
        <begin position="102"/>
        <end position="121"/>
    </location>
</feature>
<dbReference type="GO" id="GO:0006643">
    <property type="term" value="P:membrane lipid metabolic process"/>
    <property type="evidence" value="ECO:0007669"/>
    <property type="project" value="TreeGrafter"/>
</dbReference>
<evidence type="ECO:0000256" key="1">
    <source>
        <dbReference type="ARBA" id="ARBA00004127"/>
    </source>
</evidence>
<dbReference type="InterPro" id="IPR051689">
    <property type="entry name" value="Sterol_desaturase/TMEM195"/>
</dbReference>
<keyword evidence="4" id="KW-0560">Oxidoreductase</keyword>
<organism evidence="9 10">
    <name type="scientific">Dokdonia sinensis</name>
    <dbReference type="NCBI Taxonomy" id="2479847"/>
    <lineage>
        <taxon>Bacteria</taxon>
        <taxon>Pseudomonadati</taxon>
        <taxon>Bacteroidota</taxon>
        <taxon>Flavobacteriia</taxon>
        <taxon>Flavobacteriales</taxon>
        <taxon>Flavobacteriaceae</taxon>
        <taxon>Dokdonia</taxon>
    </lineage>
</organism>
<evidence type="ECO:0000256" key="3">
    <source>
        <dbReference type="ARBA" id="ARBA00022989"/>
    </source>
</evidence>
<evidence type="ECO:0000256" key="2">
    <source>
        <dbReference type="ARBA" id="ARBA00022692"/>
    </source>
</evidence>
<dbReference type="GO" id="GO:0016020">
    <property type="term" value="C:membrane"/>
    <property type="evidence" value="ECO:0007669"/>
    <property type="project" value="GOC"/>
</dbReference>
<keyword evidence="2 7" id="KW-0812">Transmembrane</keyword>
<evidence type="ECO:0000256" key="6">
    <source>
        <dbReference type="ARBA" id="ARBA00023136"/>
    </source>
</evidence>
<comment type="caution">
    <text evidence="9">The sequence shown here is derived from an EMBL/GenBank/DDBJ whole genome shotgun (WGS) entry which is preliminary data.</text>
</comment>
<keyword evidence="5" id="KW-0443">Lipid metabolism</keyword>
<dbReference type="GO" id="GO:0005506">
    <property type="term" value="F:iron ion binding"/>
    <property type="evidence" value="ECO:0007669"/>
    <property type="project" value="InterPro"/>
</dbReference>
<dbReference type="AlphaFoldDB" id="A0A3M0GEA4"/>
<evidence type="ECO:0000256" key="4">
    <source>
        <dbReference type="ARBA" id="ARBA00023002"/>
    </source>
</evidence>
<dbReference type="OrthoDB" id="9770329at2"/>
<dbReference type="GO" id="GO:0012505">
    <property type="term" value="C:endomembrane system"/>
    <property type="evidence" value="ECO:0007669"/>
    <property type="project" value="UniProtKB-SubCell"/>
</dbReference>
<accession>A0A3M0GEA4</accession>
<dbReference type="InterPro" id="IPR006694">
    <property type="entry name" value="Fatty_acid_hydroxylase"/>
</dbReference>
<evidence type="ECO:0000313" key="9">
    <source>
        <dbReference type="EMBL" id="RMB63225.1"/>
    </source>
</evidence>
<feature type="transmembrane region" description="Helical" evidence="7">
    <location>
        <begin position="57"/>
        <end position="82"/>
    </location>
</feature>
<keyword evidence="6 7" id="KW-0472">Membrane</keyword>
<proteinExistence type="predicted"/>
<sequence length="280" mass="33238">MQSFLDFFEFMPVWQKALWIFGVLTFFWILEGYYAFRETSSEQVAQVEYNKWKHAKTNFAFLAFVMIINVVFGLATAGVFIWLETSQFGLLHLLEGPVWVEILLSILVLDLIAQYGVHYLLHKVKWMWRLHLIHHSDTHLDATSGTRHHPLDFVIRELFALGAVVIMGMPLSYYFFYRILTVAFTYWTHANIRIPDKIDRALSWIIVTPTMHKFHHHHEMPWTDTNYGNMLSIWDRMFGTFLYDDPDKIVYGLDLVDNKRSDDLKYQLGLPFDKRVEYKD</sequence>
<evidence type="ECO:0000256" key="5">
    <source>
        <dbReference type="ARBA" id="ARBA00023098"/>
    </source>
</evidence>
<dbReference type="Pfam" id="PF04116">
    <property type="entry name" value="FA_hydroxylase"/>
    <property type="match status" value="1"/>
</dbReference>
<evidence type="ECO:0000256" key="7">
    <source>
        <dbReference type="SAM" id="Phobius"/>
    </source>
</evidence>
<keyword evidence="10" id="KW-1185">Reference proteome</keyword>
<dbReference type="GO" id="GO:0050479">
    <property type="term" value="F:glyceryl-ether monooxygenase activity"/>
    <property type="evidence" value="ECO:0007669"/>
    <property type="project" value="TreeGrafter"/>
</dbReference>
<gene>
    <name evidence="9" type="ORF">EAX61_02190</name>
</gene>
<protein>
    <submittedName>
        <fullName evidence="9">Fatty acid hydroxylase family protein</fullName>
    </submittedName>
</protein>
<dbReference type="EMBL" id="REFV01000002">
    <property type="protein sequence ID" value="RMB63225.1"/>
    <property type="molecule type" value="Genomic_DNA"/>
</dbReference>
<feature type="transmembrane region" description="Helical" evidence="7">
    <location>
        <begin position="158"/>
        <end position="176"/>
    </location>
</feature>
<dbReference type="RefSeq" id="WP_121916027.1">
    <property type="nucleotide sequence ID" value="NZ_REFV01000002.1"/>
</dbReference>
<comment type="subcellular location">
    <subcellularLocation>
        <location evidence="1">Endomembrane system</location>
        <topology evidence="1">Multi-pass membrane protein</topology>
    </subcellularLocation>
</comment>